<dbReference type="InterPro" id="IPR008414">
    <property type="entry name" value="HBL"/>
</dbReference>
<protein>
    <submittedName>
        <fullName evidence="2">Pesticidal crystal protein cry6Aa</fullName>
    </submittedName>
</protein>
<dbReference type="GO" id="GO:0016020">
    <property type="term" value="C:membrane"/>
    <property type="evidence" value="ECO:0007669"/>
    <property type="project" value="InterPro"/>
</dbReference>
<proteinExistence type="evidence at transcript level"/>
<dbReference type="EMBL" id="LR213608">
    <property type="protein sequence ID" value="VEU13570.1"/>
    <property type="molecule type" value="mRNA"/>
</dbReference>
<dbReference type="SMR" id="A0A508SRE9"/>
<dbReference type="SUPFAM" id="SSF58100">
    <property type="entry name" value="Bacterial hemolysins"/>
    <property type="match status" value="1"/>
</dbReference>
<organism evidence="2">
    <name type="scientific">Schizophyllum commune</name>
    <name type="common">Split gill fungus</name>
    <dbReference type="NCBI Taxonomy" id="5334"/>
    <lineage>
        <taxon>Eukaryota</taxon>
        <taxon>Fungi</taxon>
        <taxon>Dikarya</taxon>
        <taxon>Basidiomycota</taxon>
        <taxon>Agaricomycotina</taxon>
        <taxon>Agaricomycetes</taxon>
        <taxon>Agaricomycetidae</taxon>
        <taxon>Agaricales</taxon>
        <taxon>Schizophyllaceae</taxon>
        <taxon>Schizophyllum</taxon>
    </lineage>
</organism>
<reference evidence="2" key="1">
    <citation type="submission" date="2019-01" db="EMBL/GenBank/DDBJ databases">
        <authorList>
            <person name="Kumaresan V."/>
            <person name="Arockiaraj J."/>
        </authorList>
    </citation>
    <scope>NUCLEOTIDE SEQUENCE</scope>
</reference>
<dbReference type="CDD" id="cd22656">
    <property type="entry name" value="ClyA_Cry6Aa-like"/>
    <property type="match status" value="1"/>
</dbReference>
<dbReference type="VEuPathDB" id="FungiDB:SCHCODRAFT_02626545"/>
<dbReference type="PANTHER" id="PTHR38443">
    <property type="match status" value="1"/>
</dbReference>
<evidence type="ECO:0000313" key="2">
    <source>
        <dbReference type="EMBL" id="VEU13570.1"/>
    </source>
</evidence>
<dbReference type="InterPro" id="IPR052785">
    <property type="entry name" value="Enterotoxin_cmpnt"/>
</dbReference>
<dbReference type="PANTHER" id="PTHR38443:SF2">
    <property type="entry name" value="NON-HEMOLYTIC ENTEROTOXIN LYTIC COMPONENT L1"/>
    <property type="match status" value="1"/>
</dbReference>
<gene>
    <name evidence="2" type="primary">cry6aa</name>
</gene>
<feature type="coiled-coil region" evidence="1">
    <location>
        <begin position="217"/>
        <end position="244"/>
    </location>
</feature>
<sequence>MRSDDVSRLSQHQRPLYMLKVTLTIDMSSTSPTIDMTPQGLLNADGNYVLQHEDVYNLLKYVWSGVLLPVDASIYQTRLQISTDIASKLSNVIQPLIASYATCSGHCQTFKSATYPSIVNIADDVYNYAQNAGGNLQDSYYANIWQAIRSLATATTQSQQDQFMQTINDLIAVQVKNIAAIKAKAEQAVSDLTTFQTQTVQDQTALEGNQKAVLAALEAEDGNLAALEKLLADNKAELASDEEEYEHDKIVACTTLTYAWVPFWGIIAASVVAGIYGKKAADMADKIDEMKTLIADETTKVQDEKRLIADLNAVSTDLTNFYNSIDPAVTALRNMITVWDNISTQLTNLQSIVANDVQKANAATATHTDAILVAKWNALKEAVDKYRQAAYITPVQQTSLEAISAQLRQQASRAA</sequence>
<keyword evidence="1" id="KW-0175">Coiled coil</keyword>
<dbReference type="Pfam" id="PF05791">
    <property type="entry name" value="Bacillus_HBL"/>
    <property type="match status" value="1"/>
</dbReference>
<accession>A0A508SRE9</accession>
<evidence type="ECO:0000256" key="1">
    <source>
        <dbReference type="SAM" id="Coils"/>
    </source>
</evidence>
<dbReference type="Gene3D" id="1.20.1170.10">
    <property type="match status" value="1"/>
</dbReference>
<name>A0A508SRE9_SCHCO</name>
<dbReference type="AlphaFoldDB" id="A0A508SRE9"/>